<name>A0A0L6UGH4_9BASI</name>
<reference evidence="2 3" key="1">
    <citation type="submission" date="2015-08" db="EMBL/GenBank/DDBJ databases">
        <title>Next Generation Sequencing and Analysis of the Genome of Puccinia sorghi L Schw, the Causal Agent of Maize Common Rust.</title>
        <authorList>
            <person name="Rochi L."/>
            <person name="Burguener G."/>
            <person name="Darino M."/>
            <person name="Turjanski A."/>
            <person name="Kreff E."/>
            <person name="Dieguez M.J."/>
            <person name="Sacco F."/>
        </authorList>
    </citation>
    <scope>NUCLEOTIDE SEQUENCE [LARGE SCALE GENOMIC DNA]</scope>
    <source>
        <strain evidence="2 3">RO10H11247</strain>
    </source>
</reference>
<accession>A0A0L6UGH4</accession>
<organism evidence="2 3">
    <name type="scientific">Puccinia sorghi</name>
    <dbReference type="NCBI Taxonomy" id="27349"/>
    <lineage>
        <taxon>Eukaryota</taxon>
        <taxon>Fungi</taxon>
        <taxon>Dikarya</taxon>
        <taxon>Basidiomycota</taxon>
        <taxon>Pucciniomycotina</taxon>
        <taxon>Pucciniomycetes</taxon>
        <taxon>Pucciniales</taxon>
        <taxon>Pucciniaceae</taxon>
        <taxon>Puccinia</taxon>
    </lineage>
</organism>
<proteinExistence type="predicted"/>
<feature type="non-terminal residue" evidence="2">
    <location>
        <position position="1"/>
    </location>
</feature>
<evidence type="ECO:0000313" key="2">
    <source>
        <dbReference type="EMBL" id="KNZ47651.1"/>
    </source>
</evidence>
<feature type="region of interest" description="Disordered" evidence="1">
    <location>
        <begin position="275"/>
        <end position="303"/>
    </location>
</feature>
<dbReference type="EMBL" id="LAVV01011555">
    <property type="protein sequence ID" value="KNZ47651.1"/>
    <property type="molecule type" value="Genomic_DNA"/>
</dbReference>
<dbReference type="AlphaFoldDB" id="A0A0L6UGH4"/>
<gene>
    <name evidence="2" type="ORF">VP01_6252g1</name>
</gene>
<sequence length="316" mass="34785">HLRRQSAWPPSTNPDGKITAVKIRQIRDILTDAGVFHIASDSRLVLLSKYKLVFYSDQPRYNLRPHRAVLTPSGVNKAETGQPPNNQEVIISASGTVNQIGNAPNSVIPDLPASWPTANWHRPTRYGYQHAIINTRYFFGPFLTSKSQSHATGGHLVISATQETPSQPIPMHLLMSTLNTISQNTVQIGNTSVLTMSALAEGLANLSGATKSLQLHHSQTLLGVLLLNLYLILALSPQQSGDEDVKARSSLLRYTGTLLQYQRTWIQWQRSSDDIVKDDSDSNSVSSQSDNMNLDEADPSFPYPNGPVSNILALFH</sequence>
<keyword evidence="3" id="KW-1185">Reference proteome</keyword>
<protein>
    <submittedName>
        <fullName evidence="2">Uncharacterized protein</fullName>
    </submittedName>
</protein>
<comment type="caution">
    <text evidence="2">The sequence shown here is derived from an EMBL/GenBank/DDBJ whole genome shotgun (WGS) entry which is preliminary data.</text>
</comment>
<evidence type="ECO:0000313" key="3">
    <source>
        <dbReference type="Proteomes" id="UP000037035"/>
    </source>
</evidence>
<evidence type="ECO:0000256" key="1">
    <source>
        <dbReference type="SAM" id="MobiDB-lite"/>
    </source>
</evidence>
<dbReference type="OrthoDB" id="10665111at2759"/>
<dbReference type="VEuPathDB" id="FungiDB:VP01_6252g1"/>
<dbReference type="Proteomes" id="UP000037035">
    <property type="component" value="Unassembled WGS sequence"/>
</dbReference>